<sequence>MKRTIWVLAGLVGVLLLVAGFSLRGFLTPGARLSPEEARFVEQEVNRHTAALVEKFAYSRATPLFQGDSFPELPFPVLRGDAPNWSRATVVTVGGTTGSSALTLHTQLAGKDIQKVHVIFGPFMPQELDAFPTDVALLDGTGGEDGLNVSRELHDLLGITGTSGYLVGDDRTVLFAQVNKGDFRALGSAVESFLQRGPEAVTPSTQQLLPIGEPLPLAEVPTELQADLSEALSKPVTLVFLSDRTWCDTCKDWLDHADAFIASWRERGYGVVLVEGGGERFSLERLANGVLKLSAPHLPGSPTESRVLSSWGMTGIPATYVLKDGALQGQVSWLELDINGTAYKDLHFRALDEVVQRLSARVASR</sequence>
<dbReference type="Proteomes" id="UP000000379">
    <property type="component" value="Chromosome"/>
</dbReference>
<evidence type="ECO:0000313" key="3">
    <source>
        <dbReference type="Proteomes" id="UP000000379"/>
    </source>
</evidence>
<dbReference type="InterPro" id="IPR036249">
    <property type="entry name" value="Thioredoxin-like_sf"/>
</dbReference>
<reference evidence="2 3" key="2">
    <citation type="journal article" date="2011" name="Stand. Genomic Sci.">
        <title>Complete genome sequence of Truepera radiovictrix type strain (RQ-24).</title>
        <authorList>
            <person name="Ivanova N."/>
            <person name="Rohde C."/>
            <person name="Munk C."/>
            <person name="Nolan M."/>
            <person name="Lucas S."/>
            <person name="Del Rio T.G."/>
            <person name="Tice H."/>
            <person name="Deshpande S."/>
            <person name="Cheng J.F."/>
            <person name="Tapia R."/>
            <person name="Han C."/>
            <person name="Goodwin L."/>
            <person name="Pitluck S."/>
            <person name="Liolios K."/>
            <person name="Mavromatis K."/>
            <person name="Mikhailova N."/>
            <person name="Pati A."/>
            <person name="Chen A."/>
            <person name="Palaniappan K."/>
            <person name="Land M."/>
            <person name="Hauser L."/>
            <person name="Chang Y.J."/>
            <person name="Jeffries C.D."/>
            <person name="Brambilla E."/>
            <person name="Rohde M."/>
            <person name="Goker M."/>
            <person name="Tindall B.J."/>
            <person name="Woyke T."/>
            <person name="Bristow J."/>
            <person name="Eisen J.A."/>
            <person name="Markowitz V."/>
            <person name="Hugenholtz P."/>
            <person name="Kyrpides N.C."/>
            <person name="Klenk H.P."/>
            <person name="Lapidus A."/>
        </authorList>
    </citation>
    <scope>NUCLEOTIDE SEQUENCE [LARGE SCALE GENOMIC DNA]</scope>
    <source>
        <strain evidence="3">DSM 17093 / CIP 108686 / LMG 22925 / RQ-24</strain>
    </source>
</reference>
<gene>
    <name evidence="2" type="ordered locus">Trad_0806</name>
</gene>
<name>D7CU42_TRURR</name>
<dbReference type="SUPFAM" id="SSF52833">
    <property type="entry name" value="Thioredoxin-like"/>
    <property type="match status" value="1"/>
</dbReference>
<proteinExistence type="predicted"/>
<dbReference type="HOGENOM" id="CLU_758495_0_0_0"/>
<dbReference type="STRING" id="649638.Trad_0806"/>
<dbReference type="Gene3D" id="3.40.30.10">
    <property type="entry name" value="Glutaredoxin"/>
    <property type="match status" value="1"/>
</dbReference>
<evidence type="ECO:0000259" key="1">
    <source>
        <dbReference type="PROSITE" id="PS51352"/>
    </source>
</evidence>
<reference evidence="3" key="1">
    <citation type="submission" date="2010-05" db="EMBL/GenBank/DDBJ databases">
        <title>The complete genome of Truepera radiovictris DSM 17093.</title>
        <authorList>
            <consortium name="US DOE Joint Genome Institute (JGI-PGF)"/>
            <person name="Lucas S."/>
            <person name="Copeland A."/>
            <person name="Lapidus A."/>
            <person name="Glavina del Rio T."/>
            <person name="Dalin E."/>
            <person name="Tice H."/>
            <person name="Bruce D."/>
            <person name="Goodwin L."/>
            <person name="Pitluck S."/>
            <person name="Kyrpides N."/>
            <person name="Mavromatis K."/>
            <person name="Ovchinnikova G."/>
            <person name="Munk A.C."/>
            <person name="Detter J.C."/>
            <person name="Han C."/>
            <person name="Tapia R."/>
            <person name="Land M."/>
            <person name="Hauser L."/>
            <person name="Markowitz V."/>
            <person name="Cheng J.-F."/>
            <person name="Hugenholtz P."/>
            <person name="Woyke T."/>
            <person name="Wu D."/>
            <person name="Tindall B."/>
            <person name="Pomrenke H.G."/>
            <person name="Brambilla E."/>
            <person name="Klenk H.-P."/>
            <person name="Eisen J.A."/>
        </authorList>
    </citation>
    <scope>NUCLEOTIDE SEQUENCE [LARGE SCALE GENOMIC DNA]</scope>
    <source>
        <strain evidence="3">DSM 17093 / CIP 108686 / LMG 22925 / RQ-24</strain>
    </source>
</reference>
<dbReference type="AlphaFoldDB" id="D7CU42"/>
<keyword evidence="3" id="KW-1185">Reference proteome</keyword>
<dbReference type="EMBL" id="CP002049">
    <property type="protein sequence ID" value="ADI13940.1"/>
    <property type="molecule type" value="Genomic_DNA"/>
</dbReference>
<evidence type="ECO:0000313" key="2">
    <source>
        <dbReference type="EMBL" id="ADI13940.1"/>
    </source>
</evidence>
<organism evidence="2 3">
    <name type="scientific">Truepera radiovictrix (strain DSM 17093 / CIP 108686 / LMG 22925 / RQ-24)</name>
    <dbReference type="NCBI Taxonomy" id="649638"/>
    <lineage>
        <taxon>Bacteria</taxon>
        <taxon>Thermotogati</taxon>
        <taxon>Deinococcota</taxon>
        <taxon>Deinococci</taxon>
        <taxon>Trueperales</taxon>
        <taxon>Trueperaceae</taxon>
        <taxon>Truepera</taxon>
    </lineage>
</organism>
<dbReference type="InterPro" id="IPR013766">
    <property type="entry name" value="Thioredoxin_domain"/>
</dbReference>
<dbReference type="KEGG" id="tra:Trad_0806"/>
<accession>D7CU42</accession>
<protein>
    <recommendedName>
        <fullName evidence="1">Thioredoxin domain-containing protein</fullName>
    </recommendedName>
</protein>
<feature type="domain" description="Thioredoxin" evidence="1">
    <location>
        <begin position="209"/>
        <end position="356"/>
    </location>
</feature>
<dbReference type="PROSITE" id="PS51352">
    <property type="entry name" value="THIOREDOXIN_2"/>
    <property type="match status" value="1"/>
</dbReference>